<dbReference type="Proteomes" id="UP000887579">
    <property type="component" value="Unplaced"/>
</dbReference>
<protein>
    <submittedName>
        <fullName evidence="2">Uncharacterized protein</fullName>
    </submittedName>
</protein>
<name>A0AC34GIH5_9BILA</name>
<sequence>MEVPPFTGVNLRADYCPHRCFPPTKLMHTYKGHSKPINAVRWLPGSAHLFMSCSMDAKVKLWEVYGNRKCIQTYFGHKLPIKDICFNNDGREFITASFDNYIKIWDTETGQVKQRLTTGHKAFCVTYNPDDDKQNIFLSGMQNKKIVQWDTRTGETEQEYDRHLGSVNSITFFDENRRFCSTSDDKSLRIWEWGIPVDTKLIQNAGLHSIPTMTKSPN</sequence>
<reference evidence="2" key="1">
    <citation type="submission" date="2022-11" db="UniProtKB">
        <authorList>
            <consortium name="WormBaseParasite"/>
        </authorList>
    </citation>
    <scope>IDENTIFICATION</scope>
</reference>
<organism evidence="1 2">
    <name type="scientific">Panagrolaimus sp. ES5</name>
    <dbReference type="NCBI Taxonomy" id="591445"/>
    <lineage>
        <taxon>Eukaryota</taxon>
        <taxon>Metazoa</taxon>
        <taxon>Ecdysozoa</taxon>
        <taxon>Nematoda</taxon>
        <taxon>Chromadorea</taxon>
        <taxon>Rhabditida</taxon>
        <taxon>Tylenchina</taxon>
        <taxon>Panagrolaimomorpha</taxon>
        <taxon>Panagrolaimoidea</taxon>
        <taxon>Panagrolaimidae</taxon>
        <taxon>Panagrolaimus</taxon>
    </lineage>
</organism>
<evidence type="ECO:0000313" key="1">
    <source>
        <dbReference type="Proteomes" id="UP000887579"/>
    </source>
</evidence>
<accession>A0AC34GIH5</accession>
<dbReference type="WBParaSite" id="ES5_v2.g29416.t1">
    <property type="protein sequence ID" value="ES5_v2.g29416.t1"/>
    <property type="gene ID" value="ES5_v2.g29416"/>
</dbReference>
<evidence type="ECO:0000313" key="2">
    <source>
        <dbReference type="WBParaSite" id="ES5_v2.g29416.t1"/>
    </source>
</evidence>
<proteinExistence type="predicted"/>